<sequence length="241" mass="26745">MYGFHHQRNLNKNQRLNFKTNEIIQNKIFKINSLILIFVNSVNSQAIEYNFETAFQNYVEAYGKQYTSQDYQNAFKAFKVNFEKIQQVNAKWEGSNVHIEYVETPATLRSLSDVANEPVISFPSENIQTMDLNTFSDLTYEEFASTFTGADAAFAPAVAGAATAVLSTGAIIGIAVGGGSAAIAVAAGITVAVKRRKRNQVESSSTPEVEMKTTPKGIDIFKWRRSKHQSITARAMPIDKQ</sequence>
<dbReference type="RefSeq" id="XP_020436010.1">
    <property type="nucleotide sequence ID" value="XM_020573938.1"/>
</dbReference>
<dbReference type="SMART" id="SM00848">
    <property type="entry name" value="Inhibitor_I29"/>
    <property type="match status" value="1"/>
</dbReference>
<evidence type="ECO:0000313" key="3">
    <source>
        <dbReference type="EMBL" id="EFA83893.1"/>
    </source>
</evidence>
<feature type="transmembrane region" description="Helical" evidence="1">
    <location>
        <begin position="170"/>
        <end position="193"/>
    </location>
</feature>
<dbReference type="EMBL" id="ADBJ01000010">
    <property type="protein sequence ID" value="EFA83893.1"/>
    <property type="molecule type" value="Genomic_DNA"/>
</dbReference>
<reference evidence="3 4" key="1">
    <citation type="journal article" date="2011" name="Genome Res.">
        <title>Phylogeny-wide analysis of social amoeba genomes highlights ancient origins for complex intercellular communication.</title>
        <authorList>
            <person name="Heidel A.J."/>
            <person name="Lawal H.M."/>
            <person name="Felder M."/>
            <person name="Schilde C."/>
            <person name="Helps N.R."/>
            <person name="Tunggal B."/>
            <person name="Rivero F."/>
            <person name="John U."/>
            <person name="Schleicher M."/>
            <person name="Eichinger L."/>
            <person name="Platzer M."/>
            <person name="Noegel A.A."/>
            <person name="Schaap P."/>
            <person name="Gloeckner G."/>
        </authorList>
    </citation>
    <scope>NUCLEOTIDE SEQUENCE [LARGE SCALE GENOMIC DNA]</scope>
    <source>
        <strain evidence="4">ATCC 26659 / Pp 5 / PN500</strain>
    </source>
</reference>
<keyword evidence="1" id="KW-0472">Membrane</keyword>
<dbReference type="InParanoid" id="D3B3J5"/>
<organism evidence="3 4">
    <name type="scientific">Heterostelium pallidum (strain ATCC 26659 / Pp 5 / PN500)</name>
    <name type="common">Cellular slime mold</name>
    <name type="synonym">Polysphondylium pallidum</name>
    <dbReference type="NCBI Taxonomy" id="670386"/>
    <lineage>
        <taxon>Eukaryota</taxon>
        <taxon>Amoebozoa</taxon>
        <taxon>Evosea</taxon>
        <taxon>Eumycetozoa</taxon>
        <taxon>Dictyostelia</taxon>
        <taxon>Acytosteliales</taxon>
        <taxon>Acytosteliaceae</taxon>
        <taxon>Heterostelium</taxon>
    </lineage>
</organism>
<protein>
    <recommendedName>
        <fullName evidence="2">Cathepsin propeptide inhibitor domain-containing protein</fullName>
    </recommendedName>
</protein>
<keyword evidence="1" id="KW-0812">Transmembrane</keyword>
<dbReference type="AlphaFoldDB" id="D3B3J5"/>
<dbReference type="SUPFAM" id="SSF54001">
    <property type="entry name" value="Cysteine proteinases"/>
    <property type="match status" value="1"/>
</dbReference>
<dbReference type="OMA" id="HIEYVET"/>
<keyword evidence="4" id="KW-1185">Reference proteome</keyword>
<comment type="caution">
    <text evidence="3">The sequence shown here is derived from an EMBL/GenBank/DDBJ whole genome shotgun (WGS) entry which is preliminary data.</text>
</comment>
<dbReference type="Gene3D" id="3.90.70.10">
    <property type="entry name" value="Cysteine proteinases"/>
    <property type="match status" value="1"/>
</dbReference>
<dbReference type="GeneID" id="31358486"/>
<gene>
    <name evidence="3" type="ORF">PPL_02963</name>
</gene>
<evidence type="ECO:0000259" key="2">
    <source>
        <dbReference type="SMART" id="SM00848"/>
    </source>
</evidence>
<evidence type="ECO:0000313" key="4">
    <source>
        <dbReference type="Proteomes" id="UP000001396"/>
    </source>
</evidence>
<accession>D3B3J5</accession>
<evidence type="ECO:0000256" key="1">
    <source>
        <dbReference type="SAM" id="Phobius"/>
    </source>
</evidence>
<name>D3B3J5_HETP5</name>
<dbReference type="InterPro" id="IPR013201">
    <property type="entry name" value="Prot_inhib_I29"/>
</dbReference>
<proteinExistence type="predicted"/>
<dbReference type="Pfam" id="PF08246">
    <property type="entry name" value="Inhibitor_I29"/>
    <property type="match status" value="1"/>
</dbReference>
<dbReference type="InterPro" id="IPR038765">
    <property type="entry name" value="Papain-like_cys_pep_sf"/>
</dbReference>
<keyword evidence="1" id="KW-1133">Transmembrane helix</keyword>
<dbReference type="Proteomes" id="UP000001396">
    <property type="component" value="Unassembled WGS sequence"/>
</dbReference>
<feature type="domain" description="Cathepsin propeptide inhibitor" evidence="2">
    <location>
        <begin position="55"/>
        <end position="143"/>
    </location>
</feature>